<name>A0A951U5M6_9CYAN</name>
<keyword evidence="2" id="KW-0378">Hydrolase</keyword>
<feature type="domain" description="Putative restriction endonuclease" evidence="1">
    <location>
        <begin position="1"/>
        <end position="53"/>
    </location>
</feature>
<dbReference type="InterPro" id="IPR011335">
    <property type="entry name" value="Restrct_endonuc-II-like"/>
</dbReference>
<gene>
    <name evidence="2" type="ORF">KME07_09510</name>
</gene>
<reference evidence="2" key="2">
    <citation type="journal article" date="2022" name="Microbiol. Resour. Announc.">
        <title>Metagenome Sequencing to Explore Phylogenomics of Terrestrial Cyanobacteria.</title>
        <authorList>
            <person name="Ward R.D."/>
            <person name="Stajich J.E."/>
            <person name="Johansen J.R."/>
            <person name="Huntemann M."/>
            <person name="Clum A."/>
            <person name="Foster B."/>
            <person name="Foster B."/>
            <person name="Roux S."/>
            <person name="Palaniappan K."/>
            <person name="Varghese N."/>
            <person name="Mukherjee S."/>
            <person name="Reddy T.B.K."/>
            <person name="Daum C."/>
            <person name="Copeland A."/>
            <person name="Chen I.A."/>
            <person name="Ivanova N.N."/>
            <person name="Kyrpides N.C."/>
            <person name="Shapiro N."/>
            <person name="Eloe-Fadrosh E.A."/>
            <person name="Pietrasiak N."/>
        </authorList>
    </citation>
    <scope>NUCLEOTIDE SEQUENCE</scope>
    <source>
        <strain evidence="2">GSE-TBD4-15B</strain>
    </source>
</reference>
<dbReference type="AlphaFoldDB" id="A0A951U5M6"/>
<evidence type="ECO:0000259" key="1">
    <source>
        <dbReference type="Pfam" id="PF05685"/>
    </source>
</evidence>
<proteinExistence type="predicted"/>
<reference evidence="2" key="1">
    <citation type="submission" date="2021-05" db="EMBL/GenBank/DDBJ databases">
        <authorList>
            <person name="Pietrasiak N."/>
            <person name="Ward R."/>
            <person name="Stajich J.E."/>
            <person name="Kurbessoian T."/>
        </authorList>
    </citation>
    <scope>NUCLEOTIDE SEQUENCE</scope>
    <source>
        <strain evidence="2">GSE-TBD4-15B</strain>
    </source>
</reference>
<comment type="caution">
    <text evidence="2">The sequence shown here is derived from an EMBL/GenBank/DDBJ whole genome shotgun (WGS) entry which is preliminary data.</text>
</comment>
<dbReference type="GO" id="GO:0004519">
    <property type="term" value="F:endonuclease activity"/>
    <property type="evidence" value="ECO:0007669"/>
    <property type="project" value="UniProtKB-KW"/>
</dbReference>
<dbReference type="CDD" id="cd06260">
    <property type="entry name" value="DUF820-like"/>
    <property type="match status" value="1"/>
</dbReference>
<sequence>YLRNGVQEYLVWQVFEQRLDWFCLQDGAYISLSPDEAGTVCSRVFPGLWLAVSDLLLGNMQQVLAVLQQGLGSTEHQQFVKKLAGQTQLE</sequence>
<keyword evidence="2" id="KW-0540">Nuclease</keyword>
<dbReference type="Pfam" id="PF05685">
    <property type="entry name" value="Uma2"/>
    <property type="match status" value="1"/>
</dbReference>
<feature type="non-terminal residue" evidence="2">
    <location>
        <position position="1"/>
    </location>
</feature>
<accession>A0A951U5M6</accession>
<keyword evidence="2" id="KW-0255">Endonuclease</keyword>
<dbReference type="EMBL" id="JAHHHV010000056">
    <property type="protein sequence ID" value="MBW4465662.1"/>
    <property type="molecule type" value="Genomic_DNA"/>
</dbReference>
<organism evidence="2 3">
    <name type="scientific">Pegethrix bostrychoides GSE-TBD4-15B</name>
    <dbReference type="NCBI Taxonomy" id="2839662"/>
    <lineage>
        <taxon>Bacteria</taxon>
        <taxon>Bacillati</taxon>
        <taxon>Cyanobacteriota</taxon>
        <taxon>Cyanophyceae</taxon>
        <taxon>Oculatellales</taxon>
        <taxon>Oculatellaceae</taxon>
        <taxon>Pegethrix</taxon>
    </lineage>
</organism>
<protein>
    <submittedName>
        <fullName evidence="2">Uma2 family endonuclease</fullName>
    </submittedName>
</protein>
<dbReference type="SUPFAM" id="SSF52980">
    <property type="entry name" value="Restriction endonuclease-like"/>
    <property type="match status" value="1"/>
</dbReference>
<dbReference type="Proteomes" id="UP000707356">
    <property type="component" value="Unassembled WGS sequence"/>
</dbReference>
<dbReference type="InterPro" id="IPR008538">
    <property type="entry name" value="Uma2"/>
</dbReference>
<evidence type="ECO:0000313" key="2">
    <source>
        <dbReference type="EMBL" id="MBW4465662.1"/>
    </source>
</evidence>
<evidence type="ECO:0000313" key="3">
    <source>
        <dbReference type="Proteomes" id="UP000707356"/>
    </source>
</evidence>